<dbReference type="PANTHER" id="PTHR37610:SF97">
    <property type="entry name" value="RETROTRANSPOSON GAG DOMAIN-CONTAINING PROTEIN"/>
    <property type="match status" value="1"/>
</dbReference>
<keyword evidence="2" id="KW-1185">Reference proteome</keyword>
<dbReference type="PANTHER" id="PTHR37610">
    <property type="entry name" value="CCHC-TYPE DOMAIN-CONTAINING PROTEIN"/>
    <property type="match status" value="1"/>
</dbReference>
<evidence type="ECO:0008006" key="3">
    <source>
        <dbReference type="Google" id="ProtNLM"/>
    </source>
</evidence>
<dbReference type="Proteomes" id="UP001054821">
    <property type="component" value="Chromosome 4"/>
</dbReference>
<accession>A0AAD4Z7E2</accession>
<evidence type="ECO:0000313" key="2">
    <source>
        <dbReference type="Proteomes" id="UP001054821"/>
    </source>
</evidence>
<dbReference type="EMBL" id="JAJFAZ020000004">
    <property type="protein sequence ID" value="KAI5335361.1"/>
    <property type="molecule type" value="Genomic_DNA"/>
</dbReference>
<organism evidence="1 2">
    <name type="scientific">Prunus dulcis</name>
    <name type="common">Almond</name>
    <name type="synonym">Amygdalus dulcis</name>
    <dbReference type="NCBI Taxonomy" id="3755"/>
    <lineage>
        <taxon>Eukaryota</taxon>
        <taxon>Viridiplantae</taxon>
        <taxon>Streptophyta</taxon>
        <taxon>Embryophyta</taxon>
        <taxon>Tracheophyta</taxon>
        <taxon>Spermatophyta</taxon>
        <taxon>Magnoliopsida</taxon>
        <taxon>eudicotyledons</taxon>
        <taxon>Gunneridae</taxon>
        <taxon>Pentapetalae</taxon>
        <taxon>rosids</taxon>
        <taxon>fabids</taxon>
        <taxon>Rosales</taxon>
        <taxon>Rosaceae</taxon>
        <taxon>Amygdaloideae</taxon>
        <taxon>Amygdaleae</taxon>
        <taxon>Prunus</taxon>
    </lineage>
</organism>
<name>A0AAD4Z7E2_PRUDU</name>
<sequence>MIWCSHGSLIPLNRRSPILSSTRQQHMRFGRTSRVNGRFSQSNALRIFQLQQDIAYLHQGQMSVASYFTKMRELWDELASYNDSLTYSCGAMKKHHAREEHNTLMQFFMGLNESYSALKVHRWWCGPVSNNSEPTIINGLALANDSSIRPSSSLGPISHNPTPVSANNRFFVLIVGIQTMMLKLARSCMAIPYGIGYTNQEKTLTNQKEVGACNKSSLANHVDANPSFYDVKAVMPNLTN</sequence>
<gene>
    <name evidence="1" type="ORF">L3X38_025494</name>
</gene>
<proteinExistence type="predicted"/>
<protein>
    <recommendedName>
        <fullName evidence="3">Retrotransposon gag domain-containing protein</fullName>
    </recommendedName>
</protein>
<evidence type="ECO:0000313" key="1">
    <source>
        <dbReference type="EMBL" id="KAI5335361.1"/>
    </source>
</evidence>
<dbReference type="AlphaFoldDB" id="A0AAD4Z7E2"/>
<comment type="caution">
    <text evidence="1">The sequence shown here is derived from an EMBL/GenBank/DDBJ whole genome shotgun (WGS) entry which is preliminary data.</text>
</comment>
<reference evidence="1 2" key="1">
    <citation type="journal article" date="2022" name="G3 (Bethesda)">
        <title>Whole-genome sequence and methylome profiling of the almond [Prunus dulcis (Mill.) D.A. Webb] cultivar 'Nonpareil'.</title>
        <authorList>
            <person name="D'Amico-Willman K.M."/>
            <person name="Ouma W.Z."/>
            <person name="Meulia T."/>
            <person name="Sideli G.M."/>
            <person name="Gradziel T.M."/>
            <person name="Fresnedo-Ramirez J."/>
        </authorList>
    </citation>
    <scope>NUCLEOTIDE SEQUENCE [LARGE SCALE GENOMIC DNA]</scope>
    <source>
        <strain evidence="1">Clone GOH B32 T37-40</strain>
    </source>
</reference>